<dbReference type="Pfam" id="PF00009">
    <property type="entry name" value="GTP_EFTU"/>
    <property type="match status" value="1"/>
</dbReference>
<dbReference type="Proteomes" id="UP001153620">
    <property type="component" value="Chromosome 2"/>
</dbReference>
<evidence type="ECO:0000256" key="6">
    <source>
        <dbReference type="ARBA" id="ARBA00022801"/>
    </source>
</evidence>
<evidence type="ECO:0000313" key="13">
    <source>
        <dbReference type="EMBL" id="CAG9804813.1"/>
    </source>
</evidence>
<evidence type="ECO:0000256" key="9">
    <source>
        <dbReference type="ARBA" id="ARBA00023134"/>
    </source>
</evidence>
<keyword evidence="3" id="KW-0963">Cytoplasm</keyword>
<dbReference type="InterPro" id="IPR004161">
    <property type="entry name" value="EFTu-like_2"/>
</dbReference>
<reference evidence="13" key="1">
    <citation type="submission" date="2022-01" db="EMBL/GenBank/DDBJ databases">
        <authorList>
            <person name="King R."/>
        </authorList>
    </citation>
    <scope>NUCLEOTIDE SEQUENCE</scope>
</reference>
<dbReference type="InterPro" id="IPR054696">
    <property type="entry name" value="GTP-eEF1A_C"/>
</dbReference>
<dbReference type="Gene3D" id="2.40.30.10">
    <property type="entry name" value="Translation factors"/>
    <property type="match status" value="2"/>
</dbReference>
<keyword evidence="4" id="KW-0597">Phosphoprotein</keyword>
<dbReference type="AlphaFoldDB" id="A0A9N9RX91"/>
<comment type="subcellular location">
    <subcellularLocation>
        <location evidence="1">Cytoplasm</location>
    </subcellularLocation>
</comment>
<organism evidence="13 14">
    <name type="scientific">Chironomus riparius</name>
    <dbReference type="NCBI Taxonomy" id="315576"/>
    <lineage>
        <taxon>Eukaryota</taxon>
        <taxon>Metazoa</taxon>
        <taxon>Ecdysozoa</taxon>
        <taxon>Arthropoda</taxon>
        <taxon>Hexapoda</taxon>
        <taxon>Insecta</taxon>
        <taxon>Pterygota</taxon>
        <taxon>Neoptera</taxon>
        <taxon>Endopterygota</taxon>
        <taxon>Diptera</taxon>
        <taxon>Nematocera</taxon>
        <taxon>Chironomoidea</taxon>
        <taxon>Chironomidae</taxon>
        <taxon>Chironominae</taxon>
        <taxon>Chironomus</taxon>
    </lineage>
</organism>
<keyword evidence="14" id="KW-1185">Reference proteome</keyword>
<proteinExistence type="inferred from homology"/>
<dbReference type="InterPro" id="IPR000795">
    <property type="entry name" value="T_Tr_GTP-bd_dom"/>
</dbReference>
<evidence type="ECO:0000256" key="1">
    <source>
        <dbReference type="ARBA" id="ARBA00004496"/>
    </source>
</evidence>
<dbReference type="InterPro" id="IPR037189">
    <property type="entry name" value="HBS1-like_N_sf"/>
</dbReference>
<feature type="compositionally biased region" description="Basic and acidic residues" evidence="11">
    <location>
        <begin position="72"/>
        <end position="82"/>
    </location>
</feature>
<evidence type="ECO:0000256" key="11">
    <source>
        <dbReference type="SAM" id="MobiDB-lite"/>
    </source>
</evidence>
<keyword evidence="8" id="KW-0648">Protein biosynthesis</keyword>
<gene>
    <name evidence="13" type="ORF">CHIRRI_LOCUS7692</name>
</gene>
<dbReference type="CDD" id="cd16267">
    <property type="entry name" value="HBS1-like_II"/>
    <property type="match status" value="1"/>
</dbReference>
<dbReference type="Gene3D" id="1.10.8.10">
    <property type="entry name" value="DNA helicase RuvA subunit, C-terminal domain"/>
    <property type="match status" value="1"/>
</dbReference>
<dbReference type="SUPFAM" id="SSF50447">
    <property type="entry name" value="Translation proteins"/>
    <property type="match status" value="1"/>
</dbReference>
<evidence type="ECO:0000256" key="4">
    <source>
        <dbReference type="ARBA" id="ARBA00022553"/>
    </source>
</evidence>
<feature type="domain" description="Tr-type G" evidence="12">
    <location>
        <begin position="239"/>
        <end position="462"/>
    </location>
</feature>
<protein>
    <recommendedName>
        <fullName evidence="12">Tr-type G domain-containing protein</fullName>
    </recommendedName>
</protein>
<dbReference type="InterPro" id="IPR009001">
    <property type="entry name" value="Transl_elong_EF1A/Init_IF2_C"/>
</dbReference>
<keyword evidence="5" id="KW-0547">Nucleotide-binding</keyword>
<dbReference type="PROSITE" id="PS51722">
    <property type="entry name" value="G_TR_2"/>
    <property type="match status" value="1"/>
</dbReference>
<dbReference type="InterPro" id="IPR015033">
    <property type="entry name" value="HBS1-like_N"/>
</dbReference>
<accession>A0A9N9RX91</accession>
<sequence>MARHRNVRSMQYDEFDDDFAVGSVNDEPECISPTDAQQWIFDRARGQSSLDSFLSNNEDIQEEDDDEDENESPSKERRDSEHFEFPELNELDKSRLLSCMDEIRNIIGETYSDRRLVAAIMSNDYDFNKALDTLLNGESKPQVHHHPRAKIPDVVEKGIGEMLLEKSQQMKHQKEAVTVTVTPASKNKTSGFEVNSPRTLTPNSSGRNSPQEDENKGNRTKEAIRNARELFEKERGSEKEQLHLVVIGHVDAGKSTMMGHLLFDLGNVPQRLMHKYEQESKKMGKQSFMFAWVLDETGEERNRGITMDCGYQRFETPTKQVTLLDAPGHKDFIPNMICGANQADVAILVVDATRGEFETGFEQGGQTREHALLVRSLGVSQLCVAINKLDNEKWNQDRFNDIMNKLKFFLKHAGFKDSDVHYIPCSGLTGENLVKPSTESELISWYKGPTLLQVVDSFKVPERAIDKPFRMSVSDVFKGVGSSGFCISGRIASGHVCTNDKALICPSKEQGVIKHITIDEFPVQSAFAGDQVSITLTGADPTNVSVGFILCDTHNPVPLATKIKARIIVFNVKSPITIGYPVLLHHHSLVEPATVSKLKAQLHKGTGEIIKKSPRCLTNNSCALIELSFQRVIAIEKYSDLKEMGRIMLRVGGTTIAAGLVTDIINS</sequence>
<evidence type="ECO:0000256" key="5">
    <source>
        <dbReference type="ARBA" id="ARBA00022741"/>
    </source>
</evidence>
<feature type="region of interest" description="Disordered" evidence="11">
    <location>
        <begin position="51"/>
        <end position="82"/>
    </location>
</feature>
<dbReference type="SUPFAM" id="SSF109732">
    <property type="entry name" value="HBS1-like domain"/>
    <property type="match status" value="1"/>
</dbReference>
<dbReference type="Pfam" id="PF08938">
    <property type="entry name" value="HBS1_N"/>
    <property type="match status" value="1"/>
</dbReference>
<dbReference type="PANTHER" id="PTHR23115">
    <property type="entry name" value="TRANSLATION FACTOR"/>
    <property type="match status" value="1"/>
</dbReference>
<reference evidence="13" key="2">
    <citation type="submission" date="2022-10" db="EMBL/GenBank/DDBJ databases">
        <authorList>
            <consortium name="ENA_rothamsted_submissions"/>
            <consortium name="culmorum"/>
            <person name="King R."/>
        </authorList>
    </citation>
    <scope>NUCLEOTIDE SEQUENCE</scope>
</reference>
<evidence type="ECO:0000256" key="3">
    <source>
        <dbReference type="ARBA" id="ARBA00022490"/>
    </source>
</evidence>
<dbReference type="GO" id="GO:0006412">
    <property type="term" value="P:translation"/>
    <property type="evidence" value="ECO:0007669"/>
    <property type="project" value="UniProtKB-KW"/>
</dbReference>
<dbReference type="GO" id="GO:0005737">
    <property type="term" value="C:cytoplasm"/>
    <property type="evidence" value="ECO:0007669"/>
    <property type="project" value="UniProtKB-SubCell"/>
</dbReference>
<dbReference type="GO" id="GO:0006417">
    <property type="term" value="P:regulation of translation"/>
    <property type="evidence" value="ECO:0007669"/>
    <property type="project" value="UniProtKB-KW"/>
</dbReference>
<dbReference type="EMBL" id="OU895878">
    <property type="protein sequence ID" value="CAG9804813.1"/>
    <property type="molecule type" value="Genomic_DNA"/>
</dbReference>
<dbReference type="InterPro" id="IPR009000">
    <property type="entry name" value="Transl_B-barrel_sf"/>
</dbReference>
<evidence type="ECO:0000313" key="14">
    <source>
        <dbReference type="Proteomes" id="UP001153620"/>
    </source>
</evidence>
<evidence type="ECO:0000256" key="2">
    <source>
        <dbReference type="ARBA" id="ARBA00007249"/>
    </source>
</evidence>
<dbReference type="FunFam" id="3.40.50.300:FF:000204">
    <property type="entry name" value="Translation elongation factor Tu"/>
    <property type="match status" value="1"/>
</dbReference>
<feature type="compositionally biased region" description="Acidic residues" evidence="11">
    <location>
        <begin position="59"/>
        <end position="71"/>
    </location>
</feature>
<dbReference type="Gene3D" id="3.40.50.300">
    <property type="entry name" value="P-loop containing nucleotide triphosphate hydrolases"/>
    <property type="match status" value="1"/>
</dbReference>
<dbReference type="InterPro" id="IPR050100">
    <property type="entry name" value="TRAFAC_GTPase_members"/>
</dbReference>
<feature type="region of interest" description="Disordered" evidence="11">
    <location>
        <begin position="180"/>
        <end position="221"/>
    </location>
</feature>
<comment type="similarity">
    <text evidence="2">Belongs to the TRAFAC class translation factor GTPase superfamily. Classic translation factor GTPase family. EF-Tu/EF-1A subfamily.</text>
</comment>
<dbReference type="FunFam" id="2.40.30.10:FF:000020">
    <property type="entry name" value="Translation elongation factor EF-1"/>
    <property type="match status" value="1"/>
</dbReference>
<name>A0A9N9RX91_9DIPT</name>
<dbReference type="Pfam" id="PF22594">
    <property type="entry name" value="GTP-eEF1A_C"/>
    <property type="match status" value="1"/>
</dbReference>
<evidence type="ECO:0000256" key="10">
    <source>
        <dbReference type="ARBA" id="ARBA00049117"/>
    </source>
</evidence>
<dbReference type="CDD" id="cd01883">
    <property type="entry name" value="EF1_alpha"/>
    <property type="match status" value="1"/>
</dbReference>
<dbReference type="GO" id="GO:0005525">
    <property type="term" value="F:GTP binding"/>
    <property type="evidence" value="ECO:0007669"/>
    <property type="project" value="UniProtKB-KW"/>
</dbReference>
<keyword evidence="7" id="KW-0810">Translation regulation</keyword>
<dbReference type="SUPFAM" id="SSF50465">
    <property type="entry name" value="EF-Tu/eEF-1alpha/eIF2-gamma C-terminal domain"/>
    <property type="match status" value="1"/>
</dbReference>
<dbReference type="PRINTS" id="PR00315">
    <property type="entry name" value="ELONGATNFCT"/>
</dbReference>
<feature type="compositionally biased region" description="Polar residues" evidence="11">
    <location>
        <begin position="180"/>
        <end position="209"/>
    </location>
</feature>
<evidence type="ECO:0000256" key="8">
    <source>
        <dbReference type="ARBA" id="ARBA00022917"/>
    </source>
</evidence>
<dbReference type="InterPro" id="IPR027417">
    <property type="entry name" value="P-loop_NTPase"/>
</dbReference>
<dbReference type="SUPFAM" id="SSF52540">
    <property type="entry name" value="P-loop containing nucleoside triphosphate hydrolases"/>
    <property type="match status" value="1"/>
</dbReference>
<keyword evidence="6" id="KW-0378">Hydrolase</keyword>
<dbReference type="Pfam" id="PF03144">
    <property type="entry name" value="GTP_EFTU_D2"/>
    <property type="match status" value="1"/>
</dbReference>
<keyword evidence="9" id="KW-0342">GTP-binding</keyword>
<comment type="catalytic activity">
    <reaction evidence="10">
        <text>GTP + H2O = GDP + phosphate + H(+)</text>
        <dbReference type="Rhea" id="RHEA:19669"/>
        <dbReference type="ChEBI" id="CHEBI:15377"/>
        <dbReference type="ChEBI" id="CHEBI:15378"/>
        <dbReference type="ChEBI" id="CHEBI:37565"/>
        <dbReference type="ChEBI" id="CHEBI:43474"/>
        <dbReference type="ChEBI" id="CHEBI:58189"/>
    </reaction>
    <physiologicalReaction direction="left-to-right" evidence="10">
        <dbReference type="Rhea" id="RHEA:19670"/>
    </physiologicalReaction>
</comment>
<dbReference type="GO" id="GO:0003924">
    <property type="term" value="F:GTPase activity"/>
    <property type="evidence" value="ECO:0007669"/>
    <property type="project" value="InterPro"/>
</dbReference>
<evidence type="ECO:0000259" key="12">
    <source>
        <dbReference type="PROSITE" id="PS51722"/>
    </source>
</evidence>
<dbReference type="CDD" id="cd04093">
    <property type="entry name" value="HBS1_C_III"/>
    <property type="match status" value="1"/>
</dbReference>
<dbReference type="OrthoDB" id="342024at2759"/>
<dbReference type="FunFam" id="2.40.30.10:FF:000035">
    <property type="entry name" value="HBS1-like translational GTPase"/>
    <property type="match status" value="1"/>
</dbReference>
<evidence type="ECO:0000256" key="7">
    <source>
        <dbReference type="ARBA" id="ARBA00022845"/>
    </source>
</evidence>